<comment type="caution">
    <text evidence="2">The sequence shown here is derived from an EMBL/GenBank/DDBJ whole genome shotgun (WGS) entry which is preliminary data.</text>
</comment>
<dbReference type="Gene3D" id="3.40.30.10">
    <property type="entry name" value="Glutaredoxin"/>
    <property type="match status" value="1"/>
</dbReference>
<reference evidence="2 3" key="1">
    <citation type="journal article" date="2014" name="Int. J. Syst. Evol. Microbiol.">
        <title>Complete genome sequence of Corynebacterium casei LMG S-19264T (=DSM 44701T), isolated from a smear-ripened cheese.</title>
        <authorList>
            <consortium name="US DOE Joint Genome Institute (JGI-PGF)"/>
            <person name="Walter F."/>
            <person name="Albersmeier A."/>
            <person name="Kalinowski J."/>
            <person name="Ruckert C."/>
        </authorList>
    </citation>
    <scope>NUCLEOTIDE SEQUENCE [LARGE SCALE GENOMIC DNA]</scope>
    <source>
        <strain evidence="2 3">NBRC 111766</strain>
    </source>
</reference>
<dbReference type="RefSeq" id="WP_284323334.1">
    <property type="nucleotide sequence ID" value="NZ_BSPP01000001.1"/>
</dbReference>
<protein>
    <submittedName>
        <fullName evidence="2">Polyketide biosynthesis protein</fullName>
    </submittedName>
</protein>
<name>A0AA37WY50_9RHOB</name>
<dbReference type="PANTHER" id="PTHR13887:SF41">
    <property type="entry name" value="THIOREDOXIN SUPERFAMILY PROTEIN"/>
    <property type="match status" value="1"/>
</dbReference>
<proteinExistence type="predicted"/>
<gene>
    <name evidence="2" type="ORF">GCM10010873_00710</name>
</gene>
<evidence type="ECO:0000313" key="3">
    <source>
        <dbReference type="Proteomes" id="UP001157355"/>
    </source>
</evidence>
<organism evidence="2 3">
    <name type="scientific">Cypionkella aquatica</name>
    <dbReference type="NCBI Taxonomy" id="1756042"/>
    <lineage>
        <taxon>Bacteria</taxon>
        <taxon>Pseudomonadati</taxon>
        <taxon>Pseudomonadota</taxon>
        <taxon>Alphaproteobacteria</taxon>
        <taxon>Rhodobacterales</taxon>
        <taxon>Paracoccaceae</taxon>
        <taxon>Cypionkella</taxon>
    </lineage>
</organism>
<evidence type="ECO:0000313" key="2">
    <source>
        <dbReference type="EMBL" id="GLS85098.1"/>
    </source>
</evidence>
<accession>A0AA37WY50</accession>
<feature type="domain" description="DSBA-like thioredoxin" evidence="1">
    <location>
        <begin position="4"/>
        <end position="203"/>
    </location>
</feature>
<dbReference type="SUPFAM" id="SSF52833">
    <property type="entry name" value="Thioredoxin-like"/>
    <property type="match status" value="1"/>
</dbReference>
<dbReference type="InterPro" id="IPR036249">
    <property type="entry name" value="Thioredoxin-like_sf"/>
</dbReference>
<sequence>MIRLDIFSDPVCPWCLIGKANLDRALEAHPEHPFQIAWHPFQLNPDMPAEGVEKRPYLVARFGGEAKVDQIHDHLRSMAKTAGVAMDPDKPEMLPNTMNAHRMIHWAGIEGKQAAMVSALFRAYWRDGRDIGDVEELADIAEEIGMDPVAVARLLATDADLDDLRARDVDARQKGVTAVPTFLIAQQYVVSGAQPVEVWAQVIEELVAKAAEESK</sequence>
<dbReference type="GO" id="GO:0016491">
    <property type="term" value="F:oxidoreductase activity"/>
    <property type="evidence" value="ECO:0007669"/>
    <property type="project" value="InterPro"/>
</dbReference>
<dbReference type="CDD" id="cd03024">
    <property type="entry name" value="DsbA_FrnE"/>
    <property type="match status" value="1"/>
</dbReference>
<dbReference type="Proteomes" id="UP001157355">
    <property type="component" value="Unassembled WGS sequence"/>
</dbReference>
<keyword evidence="3" id="KW-1185">Reference proteome</keyword>
<dbReference type="InterPro" id="IPR001853">
    <property type="entry name" value="DSBA-like_thioredoxin_dom"/>
</dbReference>
<evidence type="ECO:0000259" key="1">
    <source>
        <dbReference type="Pfam" id="PF01323"/>
    </source>
</evidence>
<dbReference type="PANTHER" id="PTHR13887">
    <property type="entry name" value="GLUTATHIONE S-TRANSFERASE KAPPA"/>
    <property type="match status" value="1"/>
</dbReference>
<dbReference type="AlphaFoldDB" id="A0AA37WY50"/>
<dbReference type="Pfam" id="PF01323">
    <property type="entry name" value="DSBA"/>
    <property type="match status" value="1"/>
</dbReference>
<dbReference type="EMBL" id="BSPP01000001">
    <property type="protein sequence ID" value="GLS85098.1"/>
    <property type="molecule type" value="Genomic_DNA"/>
</dbReference>